<dbReference type="GO" id="GO:0045088">
    <property type="term" value="P:regulation of innate immune response"/>
    <property type="evidence" value="ECO:0007669"/>
    <property type="project" value="TreeGrafter"/>
</dbReference>
<sequence>MDYFARDCYHLGIESNFNCKRFFKFARVCLADDEDESEDRTMQICMRDKEVGHIYDLYQTRNNIHQKACQHKVVSAIDTM</sequence>
<dbReference type="GO" id="GO:0051607">
    <property type="term" value="P:defense response to virus"/>
    <property type="evidence" value="ECO:0007669"/>
    <property type="project" value="TreeGrafter"/>
</dbReference>
<accession>A0A9D3M0B3</accession>
<gene>
    <name evidence="1" type="ORF">ANANG_G00249990</name>
</gene>
<evidence type="ECO:0000313" key="1">
    <source>
        <dbReference type="EMBL" id="KAG5836003.1"/>
    </source>
</evidence>
<dbReference type="GO" id="GO:0005634">
    <property type="term" value="C:nucleus"/>
    <property type="evidence" value="ECO:0007669"/>
    <property type="project" value="TreeGrafter"/>
</dbReference>
<dbReference type="EMBL" id="JAFIRN010000014">
    <property type="protein sequence ID" value="KAG5836003.1"/>
    <property type="molecule type" value="Genomic_DNA"/>
</dbReference>
<dbReference type="GO" id="GO:0006203">
    <property type="term" value="P:dGTP catabolic process"/>
    <property type="evidence" value="ECO:0007669"/>
    <property type="project" value="TreeGrafter"/>
</dbReference>
<protein>
    <submittedName>
        <fullName evidence="1">Uncharacterized protein</fullName>
    </submittedName>
</protein>
<dbReference type="GO" id="GO:0008832">
    <property type="term" value="F:dGTPase activity"/>
    <property type="evidence" value="ECO:0007669"/>
    <property type="project" value="TreeGrafter"/>
</dbReference>
<proteinExistence type="predicted"/>
<comment type="caution">
    <text evidence="1">The sequence shown here is derived from an EMBL/GenBank/DDBJ whole genome shotgun (WGS) entry which is preliminary data.</text>
</comment>
<dbReference type="Proteomes" id="UP001044222">
    <property type="component" value="Chromosome 14"/>
</dbReference>
<dbReference type="AlphaFoldDB" id="A0A9D3M0B3"/>
<reference evidence="1" key="1">
    <citation type="submission" date="2021-01" db="EMBL/GenBank/DDBJ databases">
        <title>A chromosome-scale assembly of European eel, Anguilla anguilla.</title>
        <authorList>
            <person name="Henkel C."/>
            <person name="Jong-Raadsen S.A."/>
            <person name="Dufour S."/>
            <person name="Weltzien F.-A."/>
            <person name="Palstra A.P."/>
            <person name="Pelster B."/>
            <person name="Spaink H.P."/>
            <person name="Van Den Thillart G.E."/>
            <person name="Jansen H."/>
            <person name="Zahm M."/>
            <person name="Klopp C."/>
            <person name="Cedric C."/>
            <person name="Louis A."/>
            <person name="Berthelot C."/>
            <person name="Parey E."/>
            <person name="Roest Crollius H."/>
            <person name="Montfort J."/>
            <person name="Robinson-Rechavi M."/>
            <person name="Bucao C."/>
            <person name="Bouchez O."/>
            <person name="Gislard M."/>
            <person name="Lluch J."/>
            <person name="Milhes M."/>
            <person name="Lampietro C."/>
            <person name="Lopez Roques C."/>
            <person name="Donnadieu C."/>
            <person name="Braasch I."/>
            <person name="Desvignes T."/>
            <person name="Postlethwait J."/>
            <person name="Bobe J."/>
            <person name="Guiguen Y."/>
            <person name="Dirks R."/>
        </authorList>
    </citation>
    <scope>NUCLEOTIDE SEQUENCE</scope>
    <source>
        <strain evidence="1">Tag_6206</strain>
        <tissue evidence="1">Liver</tissue>
    </source>
</reference>
<organism evidence="1 2">
    <name type="scientific">Anguilla anguilla</name>
    <name type="common">European freshwater eel</name>
    <name type="synonym">Muraena anguilla</name>
    <dbReference type="NCBI Taxonomy" id="7936"/>
    <lineage>
        <taxon>Eukaryota</taxon>
        <taxon>Metazoa</taxon>
        <taxon>Chordata</taxon>
        <taxon>Craniata</taxon>
        <taxon>Vertebrata</taxon>
        <taxon>Euteleostomi</taxon>
        <taxon>Actinopterygii</taxon>
        <taxon>Neopterygii</taxon>
        <taxon>Teleostei</taxon>
        <taxon>Anguilliformes</taxon>
        <taxon>Anguillidae</taxon>
        <taxon>Anguilla</taxon>
    </lineage>
</organism>
<dbReference type="SUPFAM" id="SSF109604">
    <property type="entry name" value="HD-domain/PDEase-like"/>
    <property type="match status" value="1"/>
</dbReference>
<dbReference type="Gene3D" id="1.10.3210.10">
    <property type="entry name" value="Hypothetical protein af1432"/>
    <property type="match status" value="1"/>
</dbReference>
<evidence type="ECO:0000313" key="2">
    <source>
        <dbReference type="Proteomes" id="UP001044222"/>
    </source>
</evidence>
<dbReference type="InterPro" id="IPR050135">
    <property type="entry name" value="dGTPase-like"/>
</dbReference>
<dbReference type="PANTHER" id="PTHR11373:SF45">
    <property type="entry name" value="DEOXYNUCLEOSIDE TRIPHOSPHATE TRIPHOSPHOHYDROLASE SAMHD1-LIKE"/>
    <property type="match status" value="1"/>
</dbReference>
<dbReference type="PANTHER" id="PTHR11373">
    <property type="entry name" value="DEOXYNUCLEOSIDE TRIPHOSPHATE TRIPHOSPHOHYDROLASE"/>
    <property type="match status" value="1"/>
</dbReference>
<keyword evidence="2" id="KW-1185">Reference proteome</keyword>
<name>A0A9D3M0B3_ANGAN</name>